<accession>A0A931BL61</accession>
<feature type="compositionally biased region" description="Basic and acidic residues" evidence="1">
    <location>
        <begin position="80"/>
        <end position="89"/>
    </location>
</feature>
<keyword evidence="3" id="KW-1185">Reference proteome</keyword>
<dbReference type="Proteomes" id="UP000645610">
    <property type="component" value="Unassembled WGS sequence"/>
</dbReference>
<dbReference type="AlphaFoldDB" id="A0A931BL61"/>
<evidence type="ECO:0000313" key="3">
    <source>
        <dbReference type="Proteomes" id="UP000645610"/>
    </source>
</evidence>
<evidence type="ECO:0000313" key="2">
    <source>
        <dbReference type="EMBL" id="MBF9142263.1"/>
    </source>
</evidence>
<evidence type="ECO:0000256" key="1">
    <source>
        <dbReference type="SAM" id="MobiDB-lite"/>
    </source>
</evidence>
<comment type="caution">
    <text evidence="2">The sequence shown here is derived from an EMBL/GenBank/DDBJ whole genome shotgun (WGS) entry which is preliminary data.</text>
</comment>
<reference evidence="2 3" key="1">
    <citation type="submission" date="2020-11" db="EMBL/GenBank/DDBJ databases">
        <authorList>
            <person name="Kim M.K."/>
        </authorList>
    </citation>
    <scope>NUCLEOTIDE SEQUENCE [LARGE SCALE GENOMIC DNA]</scope>
    <source>
        <strain evidence="2 3">BT439</strain>
    </source>
</reference>
<dbReference type="EMBL" id="JADQDP010000002">
    <property type="protein sequence ID" value="MBF9142263.1"/>
    <property type="molecule type" value="Genomic_DNA"/>
</dbReference>
<name>A0A931BL61_9BACT</name>
<dbReference type="RefSeq" id="WP_196286580.1">
    <property type="nucleotide sequence ID" value="NZ_JADQDP010000002.1"/>
</dbReference>
<feature type="region of interest" description="Disordered" evidence="1">
    <location>
        <begin position="24"/>
        <end position="102"/>
    </location>
</feature>
<proteinExistence type="predicted"/>
<protein>
    <submittedName>
        <fullName evidence="2">Uncharacterized protein</fullName>
    </submittedName>
</protein>
<gene>
    <name evidence="2" type="ORF">I2I01_11490</name>
</gene>
<sequence length="102" mass="11214">MIFAFALHNAMSIGGLPQSLLPFLGPFGSHKHDAQQAKTDKRRANPEQHGRLGGDGATAAPAARHWEMLNAAPAQQQAQAHEKQARPEQEQVFMKQQTPQPR</sequence>
<organism evidence="2 3">
    <name type="scientific">Hymenobacter properus</name>
    <dbReference type="NCBI Taxonomy" id="2791026"/>
    <lineage>
        <taxon>Bacteria</taxon>
        <taxon>Pseudomonadati</taxon>
        <taxon>Bacteroidota</taxon>
        <taxon>Cytophagia</taxon>
        <taxon>Cytophagales</taxon>
        <taxon>Hymenobacteraceae</taxon>
        <taxon>Hymenobacter</taxon>
    </lineage>
</organism>
<feature type="compositionally biased region" description="Basic and acidic residues" evidence="1">
    <location>
        <begin position="30"/>
        <end position="52"/>
    </location>
</feature>